<dbReference type="Gene3D" id="2.170.8.10">
    <property type="entry name" value="Phosphoenolpyruvate Carboxykinase, domain 2"/>
    <property type="match status" value="1"/>
</dbReference>
<feature type="binding site" evidence="10">
    <location>
        <position position="228"/>
    </location>
    <ligand>
        <name>substrate</name>
    </ligand>
</feature>
<comment type="catalytic activity">
    <reaction evidence="9 10">
        <text>oxaloacetate + ATP = phosphoenolpyruvate + ADP + CO2</text>
        <dbReference type="Rhea" id="RHEA:18617"/>
        <dbReference type="ChEBI" id="CHEBI:16452"/>
        <dbReference type="ChEBI" id="CHEBI:16526"/>
        <dbReference type="ChEBI" id="CHEBI:30616"/>
        <dbReference type="ChEBI" id="CHEBI:58702"/>
        <dbReference type="ChEBI" id="CHEBI:456216"/>
        <dbReference type="EC" id="4.1.1.49"/>
    </reaction>
</comment>
<evidence type="ECO:0000256" key="4">
    <source>
        <dbReference type="ARBA" id="ARBA00022432"/>
    </source>
</evidence>
<dbReference type="Pfam" id="PF01293">
    <property type="entry name" value="PEPCK_ATP"/>
    <property type="match status" value="1"/>
</dbReference>
<evidence type="ECO:0000256" key="5">
    <source>
        <dbReference type="ARBA" id="ARBA00022741"/>
    </source>
</evidence>
<dbReference type="EMBL" id="JASBAO010000001">
    <property type="protein sequence ID" value="MDI2089853.1"/>
    <property type="molecule type" value="Genomic_DNA"/>
</dbReference>
<dbReference type="SUPFAM" id="SSF53795">
    <property type="entry name" value="PEP carboxykinase-like"/>
    <property type="match status" value="1"/>
</dbReference>
<evidence type="ECO:0000256" key="8">
    <source>
        <dbReference type="ARBA" id="ARBA00023239"/>
    </source>
</evidence>
<feature type="binding site" evidence="10">
    <location>
        <position position="318"/>
    </location>
    <ligand>
        <name>ATP</name>
        <dbReference type="ChEBI" id="CHEBI:30616"/>
    </ligand>
</feature>
<proteinExistence type="inferred from homology"/>
<sequence length="575" mass="63866">MTNASSFSSFSFDNGQPVILTYTDGCDKHADQAIHYFLRDTGIVKAPLLHINQPSASLIEMAIRNEEGCLSKNGALIVKTGEYTGRASEHKFIVDEDEVTDHIHWGDINHKLSITYFNHVLAEVTGYLQGKSLYIEELYAGRDVQCCTPIRLITTQAWHALFSKNMFVRPQHLTQDEHQHLQQNNQTGYIILHAPHFFLNAKKCGTHGPTAIITSFKHKMIIICGTQYAGEIKKSIFSAMNWQLPAQNILPMHCSANIGEKGDVAIFFGLSGTGKTTLSSDPHRKLIGDDEHGWSTTGVFNIEGGCYAKVINLNPKTEPEIWDASVRFGSVLENVILDHEKKPDFNDHSLTENTRSCYPIDFIPNASVSGKGEQPLNVIMLTADAFGILPPIAKLTTAQAIFHFLMGYTARIAGTESGIGKEPKATFSPCFGAPFLPRPADIYGALLMKRLEENPNIDCWLLNTGWSGGPYGVGKRFSLPHTRQLLHMALNGSLNDISYETETYFGLRIPTAVSGIPSEMLNPAQCWADQQSYHQQAEALAKRFKDHFEQFSQTLKGAIVFEGDIFSTNLTVKRI</sequence>
<feature type="binding site" evidence="10">
    <location>
        <position position="234"/>
    </location>
    <ligand>
        <name>ATP</name>
        <dbReference type="ChEBI" id="CHEBI:30616"/>
    </ligand>
</feature>
<keyword evidence="7 10" id="KW-0067">ATP-binding</keyword>
<comment type="pathway">
    <text evidence="1 10">Carbohydrate biosynthesis; gluconeogenesis.</text>
</comment>
<dbReference type="PANTHER" id="PTHR30031:SF0">
    <property type="entry name" value="PHOSPHOENOLPYRUVATE CARBOXYKINASE (ATP)"/>
    <property type="match status" value="1"/>
</dbReference>
<keyword evidence="5 10" id="KW-0547">Nucleotide-binding</keyword>
<dbReference type="InterPro" id="IPR013035">
    <property type="entry name" value="PEP_carboxykinase_C"/>
</dbReference>
<name>A0ABT6PYQ8_9PROT</name>
<feature type="binding site" evidence="10">
    <location>
        <position position="253"/>
    </location>
    <ligand>
        <name>ATP</name>
        <dbReference type="ChEBI" id="CHEBI:30616"/>
    </ligand>
</feature>
<comment type="caution">
    <text evidence="10">Lacks conserved residue(s) required for the propagation of feature annotation.</text>
</comment>
<dbReference type="Proteomes" id="UP001431634">
    <property type="component" value="Unassembled WGS sequence"/>
</dbReference>
<evidence type="ECO:0000256" key="9">
    <source>
        <dbReference type="ARBA" id="ARBA00047371"/>
    </source>
</evidence>
<feature type="binding site" evidence="10">
    <location>
        <position position="355"/>
    </location>
    <ligand>
        <name>substrate</name>
    </ligand>
</feature>
<feature type="binding site" evidence="10">
    <location>
        <position position="355"/>
    </location>
    <ligand>
        <name>ATP</name>
        <dbReference type="ChEBI" id="CHEBI:30616"/>
    </ligand>
</feature>
<dbReference type="Gene3D" id="3.40.449.10">
    <property type="entry name" value="Phosphoenolpyruvate Carboxykinase, domain 1"/>
    <property type="match status" value="1"/>
</dbReference>
<comment type="subcellular location">
    <subcellularLocation>
        <location evidence="10">Cytoplasm</location>
    </subcellularLocation>
</comment>
<evidence type="ECO:0000313" key="12">
    <source>
        <dbReference type="Proteomes" id="UP001431634"/>
    </source>
</evidence>
<accession>A0ABT6PYQ8</accession>
<evidence type="ECO:0000256" key="3">
    <source>
        <dbReference type="ARBA" id="ARBA00012363"/>
    </source>
</evidence>
<evidence type="ECO:0000256" key="6">
    <source>
        <dbReference type="ARBA" id="ARBA00022793"/>
    </source>
</evidence>
<keyword evidence="6 10" id="KW-0210">Decarboxylase</keyword>
<feature type="binding site" evidence="10">
    <location>
        <begin position="269"/>
        <end position="277"/>
    </location>
    <ligand>
        <name>ATP</name>
        <dbReference type="ChEBI" id="CHEBI:30616"/>
    </ligand>
</feature>
<evidence type="ECO:0000256" key="1">
    <source>
        <dbReference type="ARBA" id="ARBA00004742"/>
    </source>
</evidence>
<dbReference type="InterPro" id="IPR001272">
    <property type="entry name" value="PEP_carboxykinase_ATP"/>
</dbReference>
<feature type="binding site" evidence="10">
    <location>
        <position position="290"/>
    </location>
    <ligand>
        <name>Mn(2+)</name>
        <dbReference type="ChEBI" id="CHEBI:29035"/>
    </ligand>
</feature>
<comment type="cofactor">
    <cofactor evidence="10">
        <name>Mn(2+)</name>
        <dbReference type="ChEBI" id="CHEBI:29035"/>
    </cofactor>
    <text evidence="10">Binds 1 Mn(2+) ion per subunit.</text>
</comment>
<evidence type="ECO:0000256" key="2">
    <source>
        <dbReference type="ARBA" id="ARBA00006052"/>
    </source>
</evidence>
<protein>
    <recommendedName>
        <fullName evidence="3 10">Phosphoenolpyruvate carboxykinase (ATP)</fullName>
        <shortName evidence="10">PCK</shortName>
        <shortName evidence="10">PEP carboxykinase</shortName>
        <shortName evidence="10">PEPCK</shortName>
        <ecNumber evidence="3 10">4.1.1.49</ecNumber>
    </recommendedName>
</protein>
<evidence type="ECO:0000313" key="11">
    <source>
        <dbReference type="EMBL" id="MDI2089853.1"/>
    </source>
</evidence>
<organism evidence="11 12">
    <name type="scientific">Commensalibacter oyaizuii</name>
    <dbReference type="NCBI Taxonomy" id="3043873"/>
    <lineage>
        <taxon>Bacteria</taxon>
        <taxon>Pseudomonadati</taxon>
        <taxon>Pseudomonadota</taxon>
        <taxon>Alphaproteobacteria</taxon>
        <taxon>Acetobacterales</taxon>
        <taxon>Acetobacteraceae</taxon>
    </lineage>
</organism>
<gene>
    <name evidence="10 11" type="primary">pckA</name>
    <name evidence="11" type="ORF">QJV27_00425</name>
</gene>
<dbReference type="SUPFAM" id="SSF68923">
    <property type="entry name" value="PEP carboxykinase N-terminal domain"/>
    <property type="match status" value="1"/>
</dbReference>
<keyword evidence="4 10" id="KW-0312">Gluconeogenesis</keyword>
<keyword evidence="10" id="KW-0464">Manganese</keyword>
<evidence type="ECO:0000256" key="10">
    <source>
        <dbReference type="HAMAP-Rule" id="MF_00453"/>
    </source>
</evidence>
<dbReference type="PANTHER" id="PTHR30031">
    <property type="entry name" value="PHOSPHOENOLPYRUVATE CARBOXYKINASE ATP"/>
    <property type="match status" value="1"/>
</dbReference>
<comment type="similarity">
    <text evidence="2 10">Belongs to the phosphoenolpyruvate carboxykinase (ATP) family.</text>
</comment>
<dbReference type="PIRSF" id="PIRSF006294">
    <property type="entry name" value="PEP_crbxkin"/>
    <property type="match status" value="1"/>
</dbReference>
<reference evidence="11" key="1">
    <citation type="submission" date="2023-05" db="EMBL/GenBank/DDBJ databases">
        <title>Whole genome sequence of Commensalibacter sp.</title>
        <authorList>
            <person name="Charoenyingcharoen P."/>
            <person name="Yukphan P."/>
        </authorList>
    </citation>
    <scope>NUCLEOTIDE SEQUENCE</scope>
    <source>
        <strain evidence="11">TBRC 16381</strain>
    </source>
</reference>
<feature type="binding site" evidence="10">
    <location>
        <position position="234"/>
    </location>
    <ligand>
        <name>Mn(2+)</name>
        <dbReference type="ChEBI" id="CHEBI:29035"/>
    </ligand>
</feature>
<dbReference type="EC" id="4.1.1.49" evidence="3 10"/>
<comment type="caution">
    <text evidence="11">The sequence shown here is derived from an EMBL/GenBank/DDBJ whole genome shotgun (WGS) entry which is preliminary data.</text>
</comment>
<keyword evidence="8 10" id="KW-0456">Lyase</keyword>
<dbReference type="Gene3D" id="3.90.228.20">
    <property type="match status" value="1"/>
</dbReference>
<dbReference type="NCBIfam" id="NF006820">
    <property type="entry name" value="PRK09344.1-2"/>
    <property type="match status" value="1"/>
</dbReference>
<feature type="binding site" evidence="10">
    <location>
        <position position="86"/>
    </location>
    <ligand>
        <name>substrate</name>
    </ligand>
</feature>
<dbReference type="RefSeq" id="WP_281447025.1">
    <property type="nucleotide sequence ID" value="NZ_JASBAO010000001.1"/>
</dbReference>
<dbReference type="GO" id="GO:0004612">
    <property type="term" value="F:phosphoenolpyruvate carboxykinase (ATP) activity"/>
    <property type="evidence" value="ECO:0007669"/>
    <property type="project" value="UniProtKB-EC"/>
</dbReference>
<evidence type="ECO:0000256" key="7">
    <source>
        <dbReference type="ARBA" id="ARBA00022840"/>
    </source>
</evidence>
<comment type="function">
    <text evidence="10">Involved in the gluconeogenesis. Catalyzes the conversion of oxaloacetate (OAA) to phosphoenolpyruvate (PEP) through direct phosphoryl transfer between the nucleoside triphosphate and OAA.</text>
</comment>
<dbReference type="NCBIfam" id="NF006821">
    <property type="entry name" value="PRK09344.1-3"/>
    <property type="match status" value="1"/>
</dbReference>
<keyword evidence="10" id="KW-0479">Metal-binding</keyword>
<dbReference type="NCBIfam" id="TIGR00224">
    <property type="entry name" value="pckA"/>
    <property type="match status" value="1"/>
</dbReference>
<dbReference type="HAMAP" id="MF_00453">
    <property type="entry name" value="PEPCK_ATP"/>
    <property type="match status" value="1"/>
</dbReference>
<feature type="binding site" evidence="10">
    <location>
        <position position="482"/>
    </location>
    <ligand>
        <name>ATP</name>
        <dbReference type="ChEBI" id="CHEBI:30616"/>
    </ligand>
</feature>
<feature type="binding site" evidence="10">
    <location>
        <position position="234"/>
    </location>
    <ligand>
        <name>substrate</name>
    </ligand>
</feature>
<keyword evidence="10" id="KW-0963">Cytoplasm</keyword>
<feature type="binding site" evidence="10">
    <location>
        <position position="253"/>
    </location>
    <ligand>
        <name>Mn(2+)</name>
        <dbReference type="ChEBI" id="CHEBI:29035"/>
    </ligand>
</feature>
<keyword evidence="12" id="KW-1185">Reference proteome</keyword>
<dbReference type="InterPro" id="IPR008210">
    <property type="entry name" value="PEP_carboxykinase_N"/>
</dbReference>